<feature type="domain" description="PucR C-terminal helix-turn-helix" evidence="1">
    <location>
        <begin position="32"/>
        <end position="90"/>
    </location>
</feature>
<dbReference type="Gene3D" id="1.10.10.2840">
    <property type="entry name" value="PucR C-terminal helix-turn-helix domain"/>
    <property type="match status" value="1"/>
</dbReference>
<dbReference type="PANTHER" id="PTHR33744">
    <property type="entry name" value="CARBOHYDRATE DIACID REGULATOR"/>
    <property type="match status" value="1"/>
</dbReference>
<evidence type="ECO:0000313" key="3">
    <source>
        <dbReference type="Proteomes" id="UP001564657"/>
    </source>
</evidence>
<dbReference type="InterPro" id="IPR025736">
    <property type="entry name" value="PucR_C-HTH_dom"/>
</dbReference>
<dbReference type="InterPro" id="IPR051448">
    <property type="entry name" value="CdaR-like_regulators"/>
</dbReference>
<dbReference type="EMBL" id="JBGEWD010000013">
    <property type="protein sequence ID" value="MEY8001092.1"/>
    <property type="molecule type" value="Genomic_DNA"/>
</dbReference>
<name>A0ABV4BSR8_9CLOT</name>
<dbReference type="Proteomes" id="UP001564657">
    <property type="component" value="Unassembled WGS sequence"/>
</dbReference>
<reference evidence="2 3" key="1">
    <citation type="submission" date="2024-08" db="EMBL/GenBank/DDBJ databases">
        <title>Clostridium lapicellarii sp. nov., and Clostridium renhuaiense sp. nov., two species isolated from the mud in a fermentation cellar used for producing sauce-flavour Chinese liquors.</title>
        <authorList>
            <person name="Yang F."/>
            <person name="Wang H."/>
            <person name="Chen L.Q."/>
            <person name="Zhou N."/>
            <person name="Lu J.J."/>
            <person name="Pu X.X."/>
            <person name="Wan B."/>
            <person name="Wang L."/>
            <person name="Liu S.J."/>
        </authorList>
    </citation>
    <scope>NUCLEOTIDE SEQUENCE [LARGE SCALE GENOMIC DNA]</scope>
    <source>
        <strain evidence="2 3">MT-5</strain>
    </source>
</reference>
<organism evidence="2 3">
    <name type="scientific">Clostridium moutaii</name>
    <dbReference type="NCBI Taxonomy" id="3240932"/>
    <lineage>
        <taxon>Bacteria</taxon>
        <taxon>Bacillati</taxon>
        <taxon>Bacillota</taxon>
        <taxon>Clostridia</taxon>
        <taxon>Eubacteriales</taxon>
        <taxon>Clostridiaceae</taxon>
        <taxon>Clostridium</taxon>
    </lineage>
</organism>
<dbReference type="InterPro" id="IPR042070">
    <property type="entry name" value="PucR_C-HTH_sf"/>
</dbReference>
<dbReference type="Pfam" id="PF13556">
    <property type="entry name" value="HTH_30"/>
    <property type="match status" value="1"/>
</dbReference>
<evidence type="ECO:0000313" key="2">
    <source>
        <dbReference type="EMBL" id="MEY8001092.1"/>
    </source>
</evidence>
<dbReference type="PANTHER" id="PTHR33744:SF1">
    <property type="entry name" value="DNA-BINDING TRANSCRIPTIONAL ACTIVATOR ADER"/>
    <property type="match status" value="1"/>
</dbReference>
<comment type="caution">
    <text evidence="2">The sequence shown here is derived from an EMBL/GenBank/DDBJ whole genome shotgun (WGS) entry which is preliminary data.</text>
</comment>
<protein>
    <submittedName>
        <fullName evidence="2">PucR family transcriptional regulator</fullName>
    </submittedName>
</protein>
<keyword evidence="3" id="KW-1185">Reference proteome</keyword>
<gene>
    <name evidence="2" type="ORF">AB8U03_12995</name>
</gene>
<proteinExistence type="predicted"/>
<sequence>MCFHGLQGELVKFCNDTIRPLVEYDKLNNTELIKTLEIYFECNGNMKKMSKQMFMHYNTIIYRLQKIKDIIGMDIENADNRLNLEIAMKALNLIKI</sequence>
<evidence type="ECO:0000259" key="1">
    <source>
        <dbReference type="Pfam" id="PF13556"/>
    </source>
</evidence>
<accession>A0ABV4BSR8</accession>